<reference evidence="5" key="2">
    <citation type="submission" date="2019-10" db="EMBL/GenBank/DDBJ databases">
        <title>Conservation and host-specific expression of non-tandemly repeated heterogenous ribosome RNA gene in arbuscular mycorrhizal fungi.</title>
        <authorList>
            <person name="Maeda T."/>
            <person name="Kobayashi Y."/>
            <person name="Nakagawa T."/>
            <person name="Ezawa T."/>
            <person name="Yamaguchi K."/>
            <person name="Bino T."/>
            <person name="Nishimoto Y."/>
            <person name="Shigenobu S."/>
            <person name="Kawaguchi M."/>
        </authorList>
    </citation>
    <scope>NUCLEOTIDE SEQUENCE</scope>
    <source>
        <strain evidence="5">HR1</strain>
    </source>
</reference>
<gene>
    <name evidence="5" type="ORF">RCL2_002158800</name>
    <name evidence="4" type="ORF">RclHR1_00720029</name>
</gene>
<protein>
    <recommendedName>
        <fullName evidence="3">MIR domain-containing protein</fullName>
    </recommendedName>
</protein>
<dbReference type="Gene3D" id="2.80.10.50">
    <property type="match status" value="1"/>
</dbReference>
<evidence type="ECO:0000256" key="1">
    <source>
        <dbReference type="ARBA" id="ARBA00022729"/>
    </source>
</evidence>
<evidence type="ECO:0000259" key="3">
    <source>
        <dbReference type="PROSITE" id="PS50919"/>
    </source>
</evidence>
<dbReference type="AlphaFoldDB" id="A0A2Z6SBB6"/>
<dbReference type="PANTHER" id="PTHR46809">
    <property type="entry name" value="STROMAL CELL-DERIVED FACTOR 2-LIKE PROTEIN"/>
    <property type="match status" value="1"/>
</dbReference>
<evidence type="ECO:0000313" key="6">
    <source>
        <dbReference type="Proteomes" id="UP000247702"/>
    </source>
</evidence>
<reference evidence="4 6" key="1">
    <citation type="submission" date="2017-11" db="EMBL/GenBank/DDBJ databases">
        <title>The genome of Rhizophagus clarus HR1 reveals common genetic basis of auxotrophy among arbuscular mycorrhizal fungi.</title>
        <authorList>
            <person name="Kobayashi Y."/>
        </authorList>
    </citation>
    <scope>NUCLEOTIDE SEQUENCE [LARGE SCALE GENOMIC DNA]</scope>
    <source>
        <strain evidence="4 6">HR1</strain>
    </source>
</reference>
<dbReference type="Proteomes" id="UP000247702">
    <property type="component" value="Unassembled WGS sequence"/>
</dbReference>
<feature type="domain" description="MIR" evidence="3">
    <location>
        <begin position="161"/>
        <end position="215"/>
    </location>
</feature>
<dbReference type="SUPFAM" id="SSF82109">
    <property type="entry name" value="MIR domain"/>
    <property type="match status" value="1"/>
</dbReference>
<keyword evidence="2" id="KW-0677">Repeat</keyword>
<keyword evidence="6" id="KW-1185">Reference proteome</keyword>
<dbReference type="CDD" id="cd23263">
    <property type="entry name" value="beta-trefoil_MIR"/>
    <property type="match status" value="1"/>
</dbReference>
<dbReference type="Proteomes" id="UP000615446">
    <property type="component" value="Unassembled WGS sequence"/>
</dbReference>
<organism evidence="4 6">
    <name type="scientific">Rhizophagus clarus</name>
    <dbReference type="NCBI Taxonomy" id="94130"/>
    <lineage>
        <taxon>Eukaryota</taxon>
        <taxon>Fungi</taxon>
        <taxon>Fungi incertae sedis</taxon>
        <taxon>Mucoromycota</taxon>
        <taxon>Glomeromycotina</taxon>
        <taxon>Glomeromycetes</taxon>
        <taxon>Glomerales</taxon>
        <taxon>Glomeraceae</taxon>
        <taxon>Rhizophagus</taxon>
    </lineage>
</organism>
<keyword evidence="1" id="KW-0732">Signal</keyword>
<dbReference type="SMART" id="SM00472">
    <property type="entry name" value="MIR"/>
    <property type="match status" value="2"/>
</dbReference>
<comment type="caution">
    <text evidence="4">The sequence shown here is derived from an EMBL/GenBank/DDBJ whole genome shotgun (WGS) entry which is preliminary data.</text>
</comment>
<evidence type="ECO:0000313" key="5">
    <source>
        <dbReference type="EMBL" id="GES94891.1"/>
    </source>
</evidence>
<dbReference type="InterPro" id="IPR016093">
    <property type="entry name" value="MIR_motif"/>
</dbReference>
<sequence>MELIKYTGTIHPEEWLKQIQIHCYLKGIEDEQKILKICKLMIDSTIIIPKEINSFDDLIKLLKSHTSFNIFKDSCKRKLQVMKYDPKKEENYTATFLSNFRSLCNDAEIINNPQEIKNLLLNTYSSNKFFENEFIKRSKDPKLDNINKIVNLFNNIVFDELNVIKFDSLITLKHVPTGKYLSSRNVNYQTGSLRKMVFANEKSRNSDALWFITKINHHTQKKEPYQQNMICYDDEFYLRHKETNNLLWLSYNYKSPSTGHSEAFCNDVTYSARWQIINVESNDRTQNDLYVKSKDIINLKLVGEQQDLFLRSHDFAFTINGKTFQEVVGSNDRIGANDKWCIELV</sequence>
<dbReference type="InterPro" id="IPR036300">
    <property type="entry name" value="MIR_dom_sf"/>
</dbReference>
<dbReference type="PANTHER" id="PTHR46809:SF2">
    <property type="entry name" value="GH21273P"/>
    <property type="match status" value="1"/>
</dbReference>
<evidence type="ECO:0000313" key="4">
    <source>
        <dbReference type="EMBL" id="GBC07020.1"/>
    </source>
</evidence>
<proteinExistence type="predicted"/>
<evidence type="ECO:0000256" key="2">
    <source>
        <dbReference type="ARBA" id="ARBA00022737"/>
    </source>
</evidence>
<name>A0A2Z6SBB6_9GLOM</name>
<dbReference type="OrthoDB" id="5588846at2759"/>
<dbReference type="PROSITE" id="PS50919">
    <property type="entry name" value="MIR"/>
    <property type="match status" value="1"/>
</dbReference>
<dbReference type="EMBL" id="BEXD01004115">
    <property type="protein sequence ID" value="GBC07020.1"/>
    <property type="molecule type" value="Genomic_DNA"/>
</dbReference>
<accession>A0A2Z6SBB6</accession>
<dbReference type="EMBL" id="BLAL01000239">
    <property type="protein sequence ID" value="GES94891.1"/>
    <property type="molecule type" value="Genomic_DNA"/>
</dbReference>